<dbReference type="PANTHER" id="PTHR12677">
    <property type="entry name" value="GOLGI APPARATUS MEMBRANE PROTEIN TVP38-RELATED"/>
    <property type="match status" value="1"/>
</dbReference>
<dbReference type="InterPro" id="IPR032816">
    <property type="entry name" value="VTT_dom"/>
</dbReference>
<evidence type="ECO:0000256" key="1">
    <source>
        <dbReference type="ARBA" id="ARBA00004651"/>
    </source>
</evidence>
<feature type="transmembrane region" description="Helical" evidence="6">
    <location>
        <begin position="43"/>
        <end position="62"/>
    </location>
</feature>
<reference evidence="9" key="1">
    <citation type="journal article" date="2019" name="Int. J. Syst. Evol. Microbiol.">
        <title>The Global Catalogue of Microorganisms (GCM) 10K type strain sequencing project: providing services to taxonomists for standard genome sequencing and annotation.</title>
        <authorList>
            <consortium name="The Broad Institute Genomics Platform"/>
            <consortium name="The Broad Institute Genome Sequencing Center for Infectious Disease"/>
            <person name="Wu L."/>
            <person name="Ma J."/>
        </authorList>
    </citation>
    <scope>NUCLEOTIDE SEQUENCE [LARGE SCALE GENOMIC DNA]</scope>
    <source>
        <strain evidence="9">CGMCC 1.15304</strain>
    </source>
</reference>
<evidence type="ECO:0000313" key="8">
    <source>
        <dbReference type="EMBL" id="MFC4348790.1"/>
    </source>
</evidence>
<evidence type="ECO:0000256" key="6">
    <source>
        <dbReference type="RuleBase" id="RU366058"/>
    </source>
</evidence>
<feature type="domain" description="VTT" evidence="7">
    <location>
        <begin position="65"/>
        <end position="181"/>
    </location>
</feature>
<comment type="subcellular location">
    <subcellularLocation>
        <location evidence="1 6">Cell membrane</location>
        <topology evidence="1 6">Multi-pass membrane protein</topology>
    </subcellularLocation>
</comment>
<feature type="transmembrane region" description="Helical" evidence="6">
    <location>
        <begin position="69"/>
        <end position="96"/>
    </location>
</feature>
<keyword evidence="2 6" id="KW-1003">Cell membrane</keyword>
<dbReference type="EMBL" id="JBHSCR010000014">
    <property type="protein sequence ID" value="MFC4348790.1"/>
    <property type="molecule type" value="Genomic_DNA"/>
</dbReference>
<dbReference type="PANTHER" id="PTHR12677:SF59">
    <property type="entry name" value="GOLGI APPARATUS MEMBRANE PROTEIN TVP38-RELATED"/>
    <property type="match status" value="1"/>
</dbReference>
<feature type="transmembrane region" description="Helical" evidence="6">
    <location>
        <begin position="161"/>
        <end position="179"/>
    </location>
</feature>
<proteinExistence type="inferred from homology"/>
<feature type="transmembrane region" description="Helical" evidence="6">
    <location>
        <begin position="130"/>
        <end position="149"/>
    </location>
</feature>
<evidence type="ECO:0000256" key="4">
    <source>
        <dbReference type="ARBA" id="ARBA00022989"/>
    </source>
</evidence>
<dbReference type="Pfam" id="PF09335">
    <property type="entry name" value="VTT_dom"/>
    <property type="match status" value="1"/>
</dbReference>
<evidence type="ECO:0000256" key="2">
    <source>
        <dbReference type="ARBA" id="ARBA00022475"/>
    </source>
</evidence>
<dbReference type="Proteomes" id="UP001595776">
    <property type="component" value="Unassembled WGS sequence"/>
</dbReference>
<keyword evidence="4 6" id="KW-1133">Transmembrane helix</keyword>
<name>A0ABV8UDS6_9PROT</name>
<feature type="transmembrane region" description="Helical" evidence="6">
    <location>
        <begin position="191"/>
        <end position="209"/>
    </location>
</feature>
<feature type="transmembrane region" description="Helical" evidence="6">
    <location>
        <begin position="7"/>
        <end position="31"/>
    </location>
</feature>
<protein>
    <recommendedName>
        <fullName evidence="6">TVP38/TMEM64 family membrane protein</fullName>
    </recommendedName>
</protein>
<keyword evidence="3 6" id="KW-0812">Transmembrane</keyword>
<organism evidence="8 9">
    <name type="scientific">Kordiimonas lipolytica</name>
    <dbReference type="NCBI Taxonomy" id="1662421"/>
    <lineage>
        <taxon>Bacteria</taxon>
        <taxon>Pseudomonadati</taxon>
        <taxon>Pseudomonadota</taxon>
        <taxon>Alphaproteobacteria</taxon>
        <taxon>Kordiimonadales</taxon>
        <taxon>Kordiimonadaceae</taxon>
        <taxon>Kordiimonas</taxon>
    </lineage>
</organism>
<comment type="similarity">
    <text evidence="6">Belongs to the TVP38/TMEM64 family.</text>
</comment>
<keyword evidence="5 6" id="KW-0472">Membrane</keyword>
<dbReference type="RefSeq" id="WP_068143342.1">
    <property type="nucleotide sequence ID" value="NZ_JBHSCR010000014.1"/>
</dbReference>
<keyword evidence="9" id="KW-1185">Reference proteome</keyword>
<evidence type="ECO:0000256" key="3">
    <source>
        <dbReference type="ARBA" id="ARBA00022692"/>
    </source>
</evidence>
<sequence length="217" mass="23326">MAALVKIFLMLALAFASTFVVLKATGILSVAQIEGWLDAASNLSPGLVAAIIAALLFADLFIAMPTLTLCLLAGYFLGFGVGSMASITGLTLAGIAGHGLSRLYGDKLLARIARNPQQVAEAKDMFQKHGFLMILIGRAMPIIPEVSACMSGITRMRFSRFLTAWWLGTVPYCLIAAYAGSVSTVDDPMPAIYAALTLSATLWGAWFYFHRRIWAKI</sequence>
<evidence type="ECO:0000256" key="5">
    <source>
        <dbReference type="ARBA" id="ARBA00023136"/>
    </source>
</evidence>
<evidence type="ECO:0000313" key="9">
    <source>
        <dbReference type="Proteomes" id="UP001595776"/>
    </source>
</evidence>
<comment type="caution">
    <text evidence="8">The sequence shown here is derived from an EMBL/GenBank/DDBJ whole genome shotgun (WGS) entry which is preliminary data.</text>
</comment>
<accession>A0ABV8UDS6</accession>
<evidence type="ECO:0000259" key="7">
    <source>
        <dbReference type="Pfam" id="PF09335"/>
    </source>
</evidence>
<dbReference type="InterPro" id="IPR015414">
    <property type="entry name" value="TMEM64"/>
</dbReference>
<gene>
    <name evidence="8" type="ORF">ACFO5Q_13130</name>
</gene>